<reference evidence="2 3" key="1">
    <citation type="submission" date="2017-06" db="EMBL/GenBank/DDBJ databases">
        <title>Ant-infecting Ophiocordyceps genomes reveal a high diversity of potential behavioral manipulation genes and a possible major role for enterotoxins.</title>
        <authorList>
            <person name="De Bekker C."/>
            <person name="Evans H.C."/>
            <person name="Brachmann A."/>
            <person name="Hughes D.P."/>
        </authorList>
    </citation>
    <scope>NUCLEOTIDE SEQUENCE [LARGE SCALE GENOMIC DNA]</scope>
    <source>
        <strain evidence="2 3">Map64</strain>
    </source>
</reference>
<evidence type="ECO:0000313" key="2">
    <source>
        <dbReference type="EMBL" id="PHH60943.1"/>
    </source>
</evidence>
<feature type="domain" description="JmjC" evidence="1">
    <location>
        <begin position="282"/>
        <end position="453"/>
    </location>
</feature>
<evidence type="ECO:0000259" key="1">
    <source>
        <dbReference type="PROSITE" id="PS51184"/>
    </source>
</evidence>
<dbReference type="STRING" id="1399860.A0A2C5XZW8"/>
<dbReference type="InterPro" id="IPR041667">
    <property type="entry name" value="Cupin_8"/>
</dbReference>
<dbReference type="PROSITE" id="PS51184">
    <property type="entry name" value="JMJC"/>
    <property type="match status" value="1"/>
</dbReference>
<evidence type="ECO:0000313" key="3">
    <source>
        <dbReference type="Proteomes" id="UP000226192"/>
    </source>
</evidence>
<dbReference type="SUPFAM" id="SSF51197">
    <property type="entry name" value="Clavaminate synthase-like"/>
    <property type="match status" value="1"/>
</dbReference>
<dbReference type="SMART" id="SM00558">
    <property type="entry name" value="JmjC"/>
    <property type="match status" value="1"/>
</dbReference>
<dbReference type="Proteomes" id="UP000226192">
    <property type="component" value="Unassembled WGS sequence"/>
</dbReference>
<dbReference type="OrthoDB" id="47172at2759"/>
<proteinExistence type="predicted"/>
<dbReference type="Pfam" id="PF13621">
    <property type="entry name" value="Cupin_8"/>
    <property type="match status" value="1"/>
</dbReference>
<accession>A0A2C5XZW8</accession>
<name>A0A2C5XZW8_9HYPO</name>
<dbReference type="AlphaFoldDB" id="A0A2C5XZW8"/>
<dbReference type="PANTHER" id="PTHR12461">
    <property type="entry name" value="HYPOXIA-INDUCIBLE FACTOR 1 ALPHA INHIBITOR-RELATED"/>
    <property type="match status" value="1"/>
</dbReference>
<dbReference type="InterPro" id="IPR003347">
    <property type="entry name" value="JmjC_dom"/>
</dbReference>
<protein>
    <recommendedName>
        <fullName evidence="1">JmjC domain-containing protein</fullName>
    </recommendedName>
</protein>
<sequence>MDSARWQLLAHYLEAARAIAAAQAGGSSGSARLEAARQLLGRQAVLVEQLQEQPTGKEHVALLQRRLDDVVGMARRSLYAYRFDGVPQGWRALYTDGVVLATHVAVVQWQRGEAADQDMLDGVVHRLDRALITTGGASSTRCIGAGWVERALRLLQSALGPPQPADSPECFSEAEPFGCPPLAGRSLCRRLSGWSMERFQLHMRHDASPLVFTDLMAHWPALTDRPWRRRAYLLAQTLDGRRLVPVEVGRSYVDKGWGQELIPFGRFLHDYIDAPLQTRATAYLAQHNLFHQIPALRNDIAIPDYCWAAACACHDAPQPLLNAWFGPPRTITPLHTDAHDNLLCQVVGRKYVRLYPPSATHAMSPRGREHGVDMANTSSLDLGLVEGWDEEPLAQAHCSQHAMLLHQARQRLRSVHHVECILGPGDALLIPKGWWHYVRSLSISFTVSFWWKG</sequence>
<dbReference type="PANTHER" id="PTHR12461:SF101">
    <property type="entry name" value="TRNA WYBUTOSINE-SYNTHESIZING PROTEIN 4"/>
    <property type="match status" value="1"/>
</dbReference>
<organism evidence="2 3">
    <name type="scientific">Ophiocordyceps australis</name>
    <dbReference type="NCBI Taxonomy" id="1399860"/>
    <lineage>
        <taxon>Eukaryota</taxon>
        <taxon>Fungi</taxon>
        <taxon>Dikarya</taxon>
        <taxon>Ascomycota</taxon>
        <taxon>Pezizomycotina</taxon>
        <taxon>Sordariomycetes</taxon>
        <taxon>Hypocreomycetidae</taxon>
        <taxon>Hypocreales</taxon>
        <taxon>Ophiocordycipitaceae</taxon>
        <taxon>Ophiocordyceps</taxon>
    </lineage>
</organism>
<dbReference type="Gene3D" id="2.60.120.650">
    <property type="entry name" value="Cupin"/>
    <property type="match status" value="1"/>
</dbReference>
<dbReference type="EMBL" id="NJET01000122">
    <property type="protein sequence ID" value="PHH60943.1"/>
    <property type="molecule type" value="Genomic_DNA"/>
</dbReference>
<comment type="caution">
    <text evidence="2">The sequence shown here is derived from an EMBL/GenBank/DDBJ whole genome shotgun (WGS) entry which is preliminary data.</text>
</comment>
<gene>
    <name evidence="2" type="ORF">CDD81_1000</name>
</gene>
<keyword evidence="3" id="KW-1185">Reference proteome</keyword>